<evidence type="ECO:0000313" key="1">
    <source>
        <dbReference type="EMBL" id="OOF92407.1"/>
    </source>
</evidence>
<dbReference type="Proteomes" id="UP000188318">
    <property type="component" value="Unassembled WGS sequence"/>
</dbReference>
<gene>
    <name evidence="1" type="ORF">ASPCADRAFT_133429</name>
</gene>
<name>A0A1R3RD79_ASPC5</name>
<dbReference type="EMBL" id="KV907507">
    <property type="protein sequence ID" value="OOF92407.1"/>
    <property type="molecule type" value="Genomic_DNA"/>
</dbReference>
<sequence length="157" mass="18256">MCRIYLLEANCSFPYLVCSNRNFFLFSNTPFLFKHRQNSTKMLLQRAKIGYQVHDKYMIKSRIRRKRCRTRSRRSKVSGDQTSANTLTYAAKTGNEAHHSRFGGSLLGLEEDCFGFAAARAELVGSWKLMRMCISHGNFRTRCNLSMTRDRAETYDE</sequence>
<evidence type="ECO:0000313" key="2">
    <source>
        <dbReference type="Proteomes" id="UP000188318"/>
    </source>
</evidence>
<organism evidence="1 2">
    <name type="scientific">Aspergillus carbonarius (strain ITEM 5010)</name>
    <dbReference type="NCBI Taxonomy" id="602072"/>
    <lineage>
        <taxon>Eukaryota</taxon>
        <taxon>Fungi</taxon>
        <taxon>Dikarya</taxon>
        <taxon>Ascomycota</taxon>
        <taxon>Pezizomycotina</taxon>
        <taxon>Eurotiomycetes</taxon>
        <taxon>Eurotiomycetidae</taxon>
        <taxon>Eurotiales</taxon>
        <taxon>Aspergillaceae</taxon>
        <taxon>Aspergillus</taxon>
        <taxon>Aspergillus subgen. Circumdati</taxon>
    </lineage>
</organism>
<protein>
    <submittedName>
        <fullName evidence="1">Uncharacterized protein</fullName>
    </submittedName>
</protein>
<dbReference type="AlphaFoldDB" id="A0A1R3RD79"/>
<proteinExistence type="predicted"/>
<accession>A0A1R3RD79</accession>
<keyword evidence="2" id="KW-1185">Reference proteome</keyword>
<dbReference type="VEuPathDB" id="FungiDB:ASPCADRAFT_133429"/>
<reference evidence="2" key="1">
    <citation type="journal article" date="2017" name="Genome Biol.">
        <title>Comparative genomics reveals high biological diversity and specific adaptations in the industrially and medically important fungal genus Aspergillus.</title>
        <authorList>
            <person name="de Vries R.P."/>
            <person name="Riley R."/>
            <person name="Wiebenga A."/>
            <person name="Aguilar-Osorio G."/>
            <person name="Amillis S."/>
            <person name="Uchima C.A."/>
            <person name="Anderluh G."/>
            <person name="Asadollahi M."/>
            <person name="Askin M."/>
            <person name="Barry K."/>
            <person name="Battaglia E."/>
            <person name="Bayram O."/>
            <person name="Benocci T."/>
            <person name="Braus-Stromeyer S.A."/>
            <person name="Caldana C."/>
            <person name="Canovas D."/>
            <person name="Cerqueira G.C."/>
            <person name="Chen F."/>
            <person name="Chen W."/>
            <person name="Choi C."/>
            <person name="Clum A."/>
            <person name="Dos Santos R.A."/>
            <person name="Damasio A.R."/>
            <person name="Diallinas G."/>
            <person name="Emri T."/>
            <person name="Fekete E."/>
            <person name="Flipphi M."/>
            <person name="Freyberg S."/>
            <person name="Gallo A."/>
            <person name="Gournas C."/>
            <person name="Habgood R."/>
            <person name="Hainaut M."/>
            <person name="Harispe M.L."/>
            <person name="Henrissat B."/>
            <person name="Hilden K.S."/>
            <person name="Hope R."/>
            <person name="Hossain A."/>
            <person name="Karabika E."/>
            <person name="Karaffa L."/>
            <person name="Karanyi Z."/>
            <person name="Krasevec N."/>
            <person name="Kuo A."/>
            <person name="Kusch H."/>
            <person name="LaButti K."/>
            <person name="Lagendijk E.L."/>
            <person name="Lapidus A."/>
            <person name="Levasseur A."/>
            <person name="Lindquist E."/>
            <person name="Lipzen A."/>
            <person name="Logrieco A.F."/>
            <person name="MacCabe A."/>
            <person name="Maekelae M.R."/>
            <person name="Malavazi I."/>
            <person name="Melin P."/>
            <person name="Meyer V."/>
            <person name="Mielnichuk N."/>
            <person name="Miskei M."/>
            <person name="Molnar A.P."/>
            <person name="Mule G."/>
            <person name="Ngan C.Y."/>
            <person name="Orejas M."/>
            <person name="Orosz E."/>
            <person name="Ouedraogo J.P."/>
            <person name="Overkamp K.M."/>
            <person name="Park H.-S."/>
            <person name="Perrone G."/>
            <person name="Piumi F."/>
            <person name="Punt P.J."/>
            <person name="Ram A.F."/>
            <person name="Ramon A."/>
            <person name="Rauscher S."/>
            <person name="Record E."/>
            <person name="Riano-Pachon D.M."/>
            <person name="Robert V."/>
            <person name="Roehrig J."/>
            <person name="Ruller R."/>
            <person name="Salamov A."/>
            <person name="Salih N.S."/>
            <person name="Samson R.A."/>
            <person name="Sandor E."/>
            <person name="Sanguinetti M."/>
            <person name="Schuetze T."/>
            <person name="Sepcic K."/>
            <person name="Shelest E."/>
            <person name="Sherlock G."/>
            <person name="Sophianopoulou V."/>
            <person name="Squina F.M."/>
            <person name="Sun H."/>
            <person name="Susca A."/>
            <person name="Todd R.B."/>
            <person name="Tsang A."/>
            <person name="Unkles S.E."/>
            <person name="van de Wiele N."/>
            <person name="van Rossen-Uffink D."/>
            <person name="Oliveira J.V."/>
            <person name="Vesth T.C."/>
            <person name="Visser J."/>
            <person name="Yu J.-H."/>
            <person name="Zhou M."/>
            <person name="Andersen M.R."/>
            <person name="Archer D.B."/>
            <person name="Baker S.E."/>
            <person name="Benoit I."/>
            <person name="Brakhage A.A."/>
            <person name="Braus G.H."/>
            <person name="Fischer R."/>
            <person name="Frisvad J.C."/>
            <person name="Goldman G.H."/>
            <person name="Houbraken J."/>
            <person name="Oakley B."/>
            <person name="Pocsi I."/>
            <person name="Scazzocchio C."/>
            <person name="Seiboth B."/>
            <person name="vanKuyk P.A."/>
            <person name="Wortman J."/>
            <person name="Dyer P.S."/>
            <person name="Grigoriev I.V."/>
        </authorList>
    </citation>
    <scope>NUCLEOTIDE SEQUENCE [LARGE SCALE GENOMIC DNA]</scope>
    <source>
        <strain evidence="2">ITEM 5010</strain>
    </source>
</reference>